<dbReference type="InterPro" id="IPR039367">
    <property type="entry name" value="Och1-like"/>
</dbReference>
<gene>
    <name evidence="3" type="ORF">RHOBADRAFT_46241</name>
</gene>
<dbReference type="GeneID" id="28975192"/>
<dbReference type="GO" id="GO:0000136">
    <property type="term" value="C:mannan polymerase complex"/>
    <property type="evidence" value="ECO:0007669"/>
    <property type="project" value="TreeGrafter"/>
</dbReference>
<dbReference type="STRING" id="578459.A0A0P9FBW8"/>
<dbReference type="RefSeq" id="XP_018269185.1">
    <property type="nucleotide sequence ID" value="XM_018414744.1"/>
</dbReference>
<feature type="region of interest" description="Disordered" evidence="2">
    <location>
        <begin position="277"/>
        <end position="299"/>
    </location>
</feature>
<feature type="region of interest" description="Disordered" evidence="2">
    <location>
        <begin position="1"/>
        <end position="34"/>
    </location>
</feature>
<evidence type="ECO:0000256" key="1">
    <source>
        <dbReference type="ARBA" id="ARBA00009003"/>
    </source>
</evidence>
<dbReference type="InterPro" id="IPR029044">
    <property type="entry name" value="Nucleotide-diphossugar_trans"/>
</dbReference>
<dbReference type="InterPro" id="IPR007577">
    <property type="entry name" value="GlycoTrfase_DXD_sugar-bd_CS"/>
</dbReference>
<feature type="compositionally biased region" description="Gly residues" evidence="2">
    <location>
        <begin position="122"/>
        <end position="132"/>
    </location>
</feature>
<dbReference type="SUPFAM" id="SSF53448">
    <property type="entry name" value="Nucleotide-diphospho-sugar transferases"/>
    <property type="match status" value="1"/>
</dbReference>
<dbReference type="PANTHER" id="PTHR31834:SF1">
    <property type="entry name" value="INITIATION-SPECIFIC ALPHA-1,6-MANNOSYLTRANSFERASE"/>
    <property type="match status" value="1"/>
</dbReference>
<name>A0A0P9FBW8_RHOGW</name>
<accession>A0A0P9FBW8</accession>
<dbReference type="Proteomes" id="UP000053890">
    <property type="component" value="Unassembled WGS sequence"/>
</dbReference>
<dbReference type="EMBL" id="KQ474084">
    <property type="protein sequence ID" value="KPV73136.1"/>
    <property type="molecule type" value="Genomic_DNA"/>
</dbReference>
<dbReference type="Pfam" id="PF04488">
    <property type="entry name" value="Gly_transf_sug"/>
    <property type="match status" value="1"/>
</dbReference>
<keyword evidence="4" id="KW-1185">Reference proteome</keyword>
<proteinExistence type="inferred from homology"/>
<sequence length="514" mass="55032">MLARKDSVDEPLLPTRTSSPPPSQQRRPRPLSSTTRAALGLAAACLALYLLAAPSTRTSTAAVVNPAPALELHHTAAVDPAERLALLNADYDPHREGYGVGSTDLQAYGAGLRRTLAQVLERGGGGGEGRGQGAMADEDDDGLAPSLVDDDALADALEYRLSLEARECPSGARAIPPDLYATARTVSPVPPALQSWLGAASPLSLHLLSSEAIVAFVARRFPALSSAYAALPIPILRYDLFRLVALAARGGVYTDADTRLLRPFPFAEWPADVDDRTDPALRRASSSSSASSTSTSALPSHADIPPALVIGLEWASSSPYRAQKNVLNPLYNREAGVVQWTFGAAAGHPVLLDAVRRVLRHMERVAALEGAREGGQNVRDEMRWKENGVDEGALQFDPRADRMVLEWSGPAVLTDSVARYLRTRHGASLPSLAHALSRTPRPIRVGDVLLLPIQALNARTDAQVGWKVLDWALGRGWAPWKGAGGDEGWGWGGGIVVHEHAASWWKQRIGKDKD</sequence>
<dbReference type="OMA" id="QGAMADE"/>
<comment type="similarity">
    <text evidence="1">Belongs to the glycosyltransferase 32 family.</text>
</comment>
<feature type="compositionally biased region" description="Low complexity" evidence="2">
    <location>
        <begin position="282"/>
        <end position="299"/>
    </location>
</feature>
<dbReference type="OrthoDB" id="409543at2759"/>
<evidence type="ECO:0000313" key="3">
    <source>
        <dbReference type="EMBL" id="KPV73136.1"/>
    </source>
</evidence>
<dbReference type="Gene3D" id="3.90.550.20">
    <property type="match status" value="1"/>
</dbReference>
<organism evidence="3 4">
    <name type="scientific">Rhodotorula graminis (strain WP1)</name>
    <dbReference type="NCBI Taxonomy" id="578459"/>
    <lineage>
        <taxon>Eukaryota</taxon>
        <taxon>Fungi</taxon>
        <taxon>Dikarya</taxon>
        <taxon>Basidiomycota</taxon>
        <taxon>Pucciniomycotina</taxon>
        <taxon>Microbotryomycetes</taxon>
        <taxon>Sporidiobolales</taxon>
        <taxon>Sporidiobolaceae</taxon>
        <taxon>Rhodotorula</taxon>
    </lineage>
</organism>
<dbReference type="GO" id="GO:0000009">
    <property type="term" value="F:alpha-1,6-mannosyltransferase activity"/>
    <property type="evidence" value="ECO:0007669"/>
    <property type="project" value="InterPro"/>
</dbReference>
<reference evidence="3 4" key="1">
    <citation type="journal article" date="2015" name="Front. Microbiol.">
        <title>Genome sequence of the plant growth promoting endophytic yeast Rhodotorula graminis WP1.</title>
        <authorList>
            <person name="Firrincieli A."/>
            <person name="Otillar R."/>
            <person name="Salamov A."/>
            <person name="Schmutz J."/>
            <person name="Khan Z."/>
            <person name="Redman R.S."/>
            <person name="Fleck N.D."/>
            <person name="Lindquist E."/>
            <person name="Grigoriev I.V."/>
            <person name="Doty S.L."/>
        </authorList>
    </citation>
    <scope>NUCLEOTIDE SEQUENCE [LARGE SCALE GENOMIC DNA]</scope>
    <source>
        <strain evidence="3 4">WP1</strain>
    </source>
</reference>
<dbReference type="PANTHER" id="PTHR31834">
    <property type="entry name" value="INITIATION-SPECIFIC ALPHA-1,6-MANNOSYLTRANSFERASE"/>
    <property type="match status" value="1"/>
</dbReference>
<evidence type="ECO:0000256" key="2">
    <source>
        <dbReference type="SAM" id="MobiDB-lite"/>
    </source>
</evidence>
<keyword evidence="3" id="KW-0808">Transferase</keyword>
<feature type="region of interest" description="Disordered" evidence="2">
    <location>
        <begin position="122"/>
        <end position="142"/>
    </location>
</feature>
<dbReference type="AlphaFoldDB" id="A0A0P9FBW8"/>
<protein>
    <submittedName>
        <fullName evidence="3">Glycosyltransferase family 32 protein</fullName>
    </submittedName>
</protein>
<evidence type="ECO:0000313" key="4">
    <source>
        <dbReference type="Proteomes" id="UP000053890"/>
    </source>
</evidence>
<dbReference type="GO" id="GO:0006487">
    <property type="term" value="P:protein N-linked glycosylation"/>
    <property type="evidence" value="ECO:0007669"/>
    <property type="project" value="TreeGrafter"/>
</dbReference>